<sequence length="69" mass="7862">MIYWSNRLTNKNYSGCIDAVKQQPLSHDNIYDTLLGLTQVKSKTYQSKKDIFATCRTQLLATNGETNAF</sequence>
<name>A0ABN5CB23_PSEO7</name>
<dbReference type="EMBL" id="CP011924">
    <property type="protein sequence ID" value="ATD06768.1"/>
    <property type="molecule type" value="Genomic_DNA"/>
</dbReference>
<accession>A0ABN5CB23</accession>
<keyword evidence="2" id="KW-1185">Reference proteome</keyword>
<proteinExistence type="predicted"/>
<protein>
    <submittedName>
        <fullName evidence="1">Uncharacterized protein</fullName>
    </submittedName>
</protein>
<gene>
    <name evidence="1" type="ORF">PPIS_a1675</name>
</gene>
<evidence type="ECO:0000313" key="1">
    <source>
        <dbReference type="EMBL" id="ATD06768.1"/>
    </source>
</evidence>
<reference evidence="1 2" key="1">
    <citation type="submission" date="2015-06" db="EMBL/GenBank/DDBJ databases">
        <authorList>
            <person name="Xie B.-B."/>
            <person name="Rong J.-C."/>
            <person name="Qin Q.-L."/>
            <person name="Zhang Y.-Z."/>
        </authorList>
    </citation>
    <scope>NUCLEOTIDE SEQUENCE [LARGE SCALE GENOMIC DNA]</scope>
    <source>
        <strain evidence="1 2">JCM 20779</strain>
    </source>
</reference>
<evidence type="ECO:0000313" key="2">
    <source>
        <dbReference type="Proteomes" id="UP000016521"/>
    </source>
</evidence>
<dbReference type="InterPro" id="IPR017850">
    <property type="entry name" value="Alkaline_phosphatase_core_sf"/>
</dbReference>
<dbReference type="Proteomes" id="UP000016521">
    <property type="component" value="Chromosome I"/>
</dbReference>
<dbReference type="Gene3D" id="3.40.720.10">
    <property type="entry name" value="Alkaline Phosphatase, subunit A"/>
    <property type="match status" value="1"/>
</dbReference>
<organism evidence="1 2">
    <name type="scientific">Pseudoalteromonas piscicida</name>
    <dbReference type="NCBI Taxonomy" id="43662"/>
    <lineage>
        <taxon>Bacteria</taxon>
        <taxon>Pseudomonadati</taxon>
        <taxon>Pseudomonadota</taxon>
        <taxon>Gammaproteobacteria</taxon>
        <taxon>Alteromonadales</taxon>
        <taxon>Pseudoalteromonadaceae</taxon>
        <taxon>Pseudoalteromonas</taxon>
    </lineage>
</organism>